<evidence type="ECO:0000313" key="3">
    <source>
        <dbReference type="Proteomes" id="UP001165366"/>
    </source>
</evidence>
<reference evidence="2" key="2">
    <citation type="submission" date="2024-05" db="EMBL/GenBank/DDBJ databases">
        <title>Rhodohalobacter halophilus gen. nov., sp. nov., a moderately halophilic member of the family Balneolaceae.</title>
        <authorList>
            <person name="Xia J."/>
        </authorList>
    </citation>
    <scope>NUCLEOTIDE SEQUENCE</scope>
    <source>
        <strain evidence="2">WB101</strain>
    </source>
</reference>
<sequence length="197" mass="22930">MGLFFYGVSFLFWRAAILDEDANPAIPEWIHFLHDFLGYPELLPAIISLILIGFAVTIVNYVLDKDEMKKRVIKQDDDAFEITILNAYLDEKYILITLDNGKVYAGRVTDTYFRVNDEIRSILLTPFFSGYRKPDELTLQLTTFYGHIYRQIIRYPEEFDVKISDFSVAIRYDHIISVSPFDPATYARFRELGSLSV</sequence>
<keyword evidence="1" id="KW-0472">Membrane</keyword>
<evidence type="ECO:0000256" key="1">
    <source>
        <dbReference type="SAM" id="Phobius"/>
    </source>
</evidence>
<accession>A0ABS9K852</accession>
<dbReference type="Proteomes" id="UP001165366">
    <property type="component" value="Unassembled WGS sequence"/>
</dbReference>
<organism evidence="2 3">
    <name type="scientific">Rhodohalobacter sulfatireducens</name>
    <dbReference type="NCBI Taxonomy" id="2911366"/>
    <lineage>
        <taxon>Bacteria</taxon>
        <taxon>Pseudomonadati</taxon>
        <taxon>Balneolota</taxon>
        <taxon>Balneolia</taxon>
        <taxon>Balneolales</taxon>
        <taxon>Balneolaceae</taxon>
        <taxon>Rhodohalobacter</taxon>
    </lineage>
</organism>
<feature type="transmembrane region" description="Helical" evidence="1">
    <location>
        <begin position="42"/>
        <end position="63"/>
    </location>
</feature>
<dbReference type="RefSeq" id="WP_237851887.1">
    <property type="nucleotide sequence ID" value="NZ_JAKLWS010000001.1"/>
</dbReference>
<name>A0ABS9K852_9BACT</name>
<keyword evidence="1" id="KW-0812">Transmembrane</keyword>
<gene>
    <name evidence="2" type="ORF">L6773_00580</name>
</gene>
<evidence type="ECO:0008006" key="4">
    <source>
        <dbReference type="Google" id="ProtNLM"/>
    </source>
</evidence>
<dbReference type="EMBL" id="JAKLWS010000001">
    <property type="protein sequence ID" value="MCG2587040.1"/>
    <property type="molecule type" value="Genomic_DNA"/>
</dbReference>
<protein>
    <recommendedName>
        <fullName evidence="4">LytTR family transcriptional regulator</fullName>
    </recommendedName>
</protein>
<keyword evidence="1" id="KW-1133">Transmembrane helix</keyword>
<proteinExistence type="predicted"/>
<comment type="caution">
    <text evidence="2">The sequence shown here is derived from an EMBL/GenBank/DDBJ whole genome shotgun (WGS) entry which is preliminary data.</text>
</comment>
<keyword evidence="3" id="KW-1185">Reference proteome</keyword>
<reference evidence="2" key="1">
    <citation type="submission" date="2022-01" db="EMBL/GenBank/DDBJ databases">
        <authorList>
            <person name="Wang Y."/>
        </authorList>
    </citation>
    <scope>NUCLEOTIDE SEQUENCE</scope>
    <source>
        <strain evidence="2">WB101</strain>
    </source>
</reference>
<evidence type="ECO:0000313" key="2">
    <source>
        <dbReference type="EMBL" id="MCG2587040.1"/>
    </source>
</evidence>